<evidence type="ECO:0000256" key="5">
    <source>
        <dbReference type="ARBA" id="ARBA00005730"/>
    </source>
</evidence>
<dbReference type="GO" id="GO:0017040">
    <property type="term" value="F:N-acylsphingosine amidohydrolase activity"/>
    <property type="evidence" value="ECO:0007669"/>
    <property type="project" value="UniProtKB-EC"/>
</dbReference>
<evidence type="ECO:0000256" key="18">
    <source>
        <dbReference type="PIRSR" id="PIRSR017632-1"/>
    </source>
</evidence>
<dbReference type="Gene3D" id="3.60.60.10">
    <property type="entry name" value="Penicillin V Acylase, Chain A"/>
    <property type="match status" value="1"/>
</dbReference>
<evidence type="ECO:0000256" key="14">
    <source>
        <dbReference type="ARBA" id="ARBA00023180"/>
    </source>
</evidence>
<accession>A0AAV2PZD6</accession>
<feature type="chain" id="PRO_5043629240" description="Acid ceramidase" evidence="19">
    <location>
        <begin position="20"/>
        <end position="394"/>
    </location>
</feature>
<evidence type="ECO:0000256" key="13">
    <source>
        <dbReference type="ARBA" id="ARBA00023157"/>
    </source>
</evidence>
<evidence type="ECO:0000256" key="2">
    <source>
        <dbReference type="ARBA" id="ARBA00004613"/>
    </source>
</evidence>
<dbReference type="GO" id="GO:0005764">
    <property type="term" value="C:lysosome"/>
    <property type="evidence" value="ECO:0007669"/>
    <property type="project" value="UniProtKB-SubCell"/>
</dbReference>
<keyword evidence="9 17" id="KW-0378">Hydrolase</keyword>
<dbReference type="InterPro" id="IPR029132">
    <property type="entry name" value="CBAH/NAAA_C"/>
</dbReference>
<evidence type="ECO:0000256" key="11">
    <source>
        <dbReference type="ARBA" id="ARBA00023098"/>
    </source>
</evidence>
<feature type="domain" description="Choloylglycine hydrolase/NAAA C-terminal" evidence="20">
    <location>
        <begin position="134"/>
        <end position="328"/>
    </location>
</feature>
<keyword evidence="15" id="KW-0458">Lysosome</keyword>
<keyword evidence="23" id="KW-1185">Reference proteome</keyword>
<comment type="pathway">
    <text evidence="3">Lipid metabolism; sphingolipid metabolism.</text>
</comment>
<evidence type="ECO:0000259" key="21">
    <source>
        <dbReference type="Pfam" id="PF15508"/>
    </source>
</evidence>
<dbReference type="PIRSF" id="PIRSF017632">
    <property type="entry name" value="Acid_ceramidase-like"/>
    <property type="match status" value="1"/>
</dbReference>
<keyword evidence="13" id="KW-1015">Disulfide bond</keyword>
<evidence type="ECO:0000256" key="4">
    <source>
        <dbReference type="ARBA" id="ARBA00004991"/>
    </source>
</evidence>
<dbReference type="Pfam" id="PF15508">
    <property type="entry name" value="NAAA-beta"/>
    <property type="match status" value="1"/>
</dbReference>
<dbReference type="CDD" id="cd01903">
    <property type="entry name" value="Ntn_AC_NAAA"/>
    <property type="match status" value="1"/>
</dbReference>
<evidence type="ECO:0000256" key="19">
    <source>
        <dbReference type="SAM" id="SignalP"/>
    </source>
</evidence>
<evidence type="ECO:0000256" key="7">
    <source>
        <dbReference type="ARBA" id="ARBA00022525"/>
    </source>
</evidence>
<keyword evidence="8 19" id="KW-0732">Signal</keyword>
<protein>
    <recommendedName>
        <fullName evidence="16">Acid ceramidase</fullName>
        <ecNumber evidence="6">3.5.1.23</ecNumber>
    </recommendedName>
</protein>
<evidence type="ECO:0000256" key="8">
    <source>
        <dbReference type="ARBA" id="ARBA00022729"/>
    </source>
</evidence>
<keyword evidence="11 17" id="KW-0443">Lipid metabolism</keyword>
<dbReference type="Pfam" id="PF02275">
    <property type="entry name" value="CBAH"/>
    <property type="match status" value="1"/>
</dbReference>
<evidence type="ECO:0000256" key="3">
    <source>
        <dbReference type="ARBA" id="ARBA00004760"/>
    </source>
</evidence>
<dbReference type="FunFam" id="3.60.60.10:FF:000006">
    <property type="entry name" value="N-acylethanolamine-hydrolyzing acid amidase"/>
    <property type="match status" value="1"/>
</dbReference>
<feature type="active site" description="Nucleophile" evidence="18">
    <location>
        <position position="134"/>
    </location>
</feature>
<evidence type="ECO:0000256" key="16">
    <source>
        <dbReference type="ARBA" id="ARBA00040588"/>
    </source>
</evidence>
<feature type="domain" description="Acid ceramidase N-terminal" evidence="21">
    <location>
        <begin position="39"/>
        <end position="97"/>
    </location>
</feature>
<dbReference type="Proteomes" id="UP001497623">
    <property type="component" value="Unassembled WGS sequence"/>
</dbReference>
<keyword evidence="7" id="KW-0964">Secreted</keyword>
<keyword evidence="12" id="KW-0865">Zymogen</keyword>
<dbReference type="EMBL" id="CAXKWB010002297">
    <property type="protein sequence ID" value="CAL4066544.1"/>
    <property type="molecule type" value="Genomic_DNA"/>
</dbReference>
<dbReference type="GO" id="GO:0006631">
    <property type="term" value="P:fatty acid metabolic process"/>
    <property type="evidence" value="ECO:0007669"/>
    <property type="project" value="InterPro"/>
</dbReference>
<name>A0AAV2PZD6_MEGNR</name>
<comment type="subcellular location">
    <subcellularLocation>
        <location evidence="1">Lysosome</location>
    </subcellularLocation>
    <subcellularLocation>
        <location evidence="2">Secreted</location>
    </subcellularLocation>
</comment>
<keyword evidence="14" id="KW-0325">Glycoprotein</keyword>
<evidence type="ECO:0000256" key="9">
    <source>
        <dbReference type="ARBA" id="ARBA00022801"/>
    </source>
</evidence>
<dbReference type="PANTHER" id="PTHR28583">
    <property type="entry name" value="ACID AMIDASE"/>
    <property type="match status" value="1"/>
</dbReference>
<dbReference type="GO" id="GO:0016020">
    <property type="term" value="C:membrane"/>
    <property type="evidence" value="ECO:0007669"/>
    <property type="project" value="GOC"/>
</dbReference>
<evidence type="ECO:0000313" key="23">
    <source>
        <dbReference type="Proteomes" id="UP001497623"/>
    </source>
</evidence>
<keyword evidence="10" id="KW-0746">Sphingolipid metabolism</keyword>
<evidence type="ECO:0000256" key="17">
    <source>
        <dbReference type="PIRNR" id="PIRNR017632"/>
    </source>
</evidence>
<evidence type="ECO:0000259" key="20">
    <source>
        <dbReference type="Pfam" id="PF02275"/>
    </source>
</evidence>
<dbReference type="GO" id="GO:0006665">
    <property type="term" value="P:sphingolipid metabolic process"/>
    <property type="evidence" value="ECO:0007669"/>
    <property type="project" value="UniProtKB-KW"/>
</dbReference>
<evidence type="ECO:0000256" key="12">
    <source>
        <dbReference type="ARBA" id="ARBA00023145"/>
    </source>
</evidence>
<dbReference type="InterPro" id="IPR029130">
    <property type="entry name" value="Acid_ceramidase_N"/>
</dbReference>
<dbReference type="GO" id="GO:0017064">
    <property type="term" value="F:fatty acid amide hydrolase activity"/>
    <property type="evidence" value="ECO:0007669"/>
    <property type="project" value="InterPro"/>
</dbReference>
<comment type="caution">
    <text evidence="22">The sequence shown here is derived from an EMBL/GenBank/DDBJ whole genome shotgun (WGS) entry which is preliminary data.</text>
</comment>
<evidence type="ECO:0000313" key="22">
    <source>
        <dbReference type="EMBL" id="CAL4066544.1"/>
    </source>
</evidence>
<sequence>MTQVRVILFSLFCVTQAFASPIFPGCETKSYPPDKSMVVPKYIINLDLPPKERWRSLISEKKNQMAAIIDEVKNLTVTLLGEKTFSIINNSLPKLAATLPAPYYDEFIGISESSGLLLSEVTLYNIFYEIFTFCTSMIVQDPQGKIYHGRNLDFGLFMGWDSKNHTWRVAELLRPLVIHLEWQQKGQTIYESINYAGYVGILTAVKKDHFTFSLDERFGLNGGYVGLLEWILFHDHKQKWVAFLTREVMETANSYEEAEKQLSNPRLLAPVYFILGGTKPGQGVIITRYRDTYNSFPLGSKSKGQASWFLVETNYDHWKQPPFYDDRRTPAVQCLQEKGQESLSNRNASLSLIYNVLSTRPVLNKLTTYTALMDVSGGYIEAWLRSCPDPCWPW</sequence>
<dbReference type="GO" id="GO:0005576">
    <property type="term" value="C:extracellular region"/>
    <property type="evidence" value="ECO:0007669"/>
    <property type="project" value="UniProtKB-SubCell"/>
</dbReference>
<dbReference type="PANTHER" id="PTHR28583:SF1">
    <property type="entry name" value="ACID CERAMIDASE"/>
    <property type="match status" value="1"/>
</dbReference>
<dbReference type="InterPro" id="IPR016699">
    <property type="entry name" value="Acid_ceramidase-like"/>
</dbReference>
<comment type="similarity">
    <text evidence="5 17">Belongs to the acid ceramidase family.</text>
</comment>
<dbReference type="AlphaFoldDB" id="A0AAV2PZD6"/>
<evidence type="ECO:0000256" key="6">
    <source>
        <dbReference type="ARBA" id="ARBA00011891"/>
    </source>
</evidence>
<feature type="signal peptide" evidence="19">
    <location>
        <begin position="1"/>
        <end position="19"/>
    </location>
</feature>
<gene>
    <name evidence="22" type="ORF">MNOR_LOCUS5791</name>
</gene>
<proteinExistence type="inferred from homology"/>
<reference evidence="22 23" key="1">
    <citation type="submission" date="2024-05" db="EMBL/GenBank/DDBJ databases">
        <authorList>
            <person name="Wallberg A."/>
        </authorList>
    </citation>
    <scope>NUCLEOTIDE SEQUENCE [LARGE SCALE GENOMIC DNA]</scope>
</reference>
<organism evidence="22 23">
    <name type="scientific">Meganyctiphanes norvegica</name>
    <name type="common">Northern krill</name>
    <name type="synonym">Thysanopoda norvegica</name>
    <dbReference type="NCBI Taxonomy" id="48144"/>
    <lineage>
        <taxon>Eukaryota</taxon>
        <taxon>Metazoa</taxon>
        <taxon>Ecdysozoa</taxon>
        <taxon>Arthropoda</taxon>
        <taxon>Crustacea</taxon>
        <taxon>Multicrustacea</taxon>
        <taxon>Malacostraca</taxon>
        <taxon>Eumalacostraca</taxon>
        <taxon>Eucarida</taxon>
        <taxon>Euphausiacea</taxon>
        <taxon>Euphausiidae</taxon>
        <taxon>Meganyctiphanes</taxon>
    </lineage>
</organism>
<comment type="pathway">
    <text evidence="4">Sphingolipid metabolism.</text>
</comment>
<evidence type="ECO:0000256" key="15">
    <source>
        <dbReference type="ARBA" id="ARBA00023228"/>
    </source>
</evidence>
<evidence type="ECO:0000256" key="1">
    <source>
        <dbReference type="ARBA" id="ARBA00004371"/>
    </source>
</evidence>
<dbReference type="EC" id="3.5.1.23" evidence="6"/>
<evidence type="ECO:0000256" key="10">
    <source>
        <dbReference type="ARBA" id="ARBA00022919"/>
    </source>
</evidence>